<dbReference type="OrthoDB" id="9972936at2759"/>
<sequence>MSSTIHVEFLLCIMDEACEEWKQKFQKFTIELLQNILLVFNVGAEYMTEFSKSTTNDKQTIEDHENVERIISKLKHIKTSLGNLWPKTITCFVRDAFDVSSYHINVVEYFHPTPFYQNNPYLMKLYQWSVYDVNRKLVCCYFLETTQLPNCPEYYVLGKTRLNTHSQIYPYESTIPDYYQMRMDVIKDVNDQGPQPVVTLTRNRHNMEMNFN</sequence>
<protein>
    <submittedName>
        <fullName evidence="1">Uncharacterized protein</fullName>
    </submittedName>
</protein>
<keyword evidence="3" id="KW-1185">Reference proteome</keyword>
<reference evidence="1" key="1">
    <citation type="submission" date="2021-02" db="EMBL/GenBank/DDBJ databases">
        <authorList>
            <person name="Nowell W R."/>
        </authorList>
    </citation>
    <scope>NUCLEOTIDE SEQUENCE</scope>
</reference>
<evidence type="ECO:0000313" key="4">
    <source>
        <dbReference type="Proteomes" id="UP000663877"/>
    </source>
</evidence>
<proteinExistence type="predicted"/>
<dbReference type="AlphaFoldDB" id="A0A815EPI1"/>
<gene>
    <name evidence="1" type="ORF">BJG266_LOCUS33019</name>
    <name evidence="2" type="ORF">QVE165_LOCUS50172</name>
</gene>
<accession>A0A815EPI1</accession>
<dbReference type="EMBL" id="CAJNOI010000601">
    <property type="protein sequence ID" value="CAF1314879.1"/>
    <property type="molecule type" value="Genomic_DNA"/>
</dbReference>
<name>A0A815EPI1_9BILA</name>
<dbReference type="Proteomes" id="UP000663877">
    <property type="component" value="Unassembled WGS sequence"/>
</dbReference>
<dbReference type="Proteomes" id="UP000663832">
    <property type="component" value="Unassembled WGS sequence"/>
</dbReference>
<dbReference type="EMBL" id="CAJNOM010000963">
    <property type="protein sequence ID" value="CAF1582177.1"/>
    <property type="molecule type" value="Genomic_DNA"/>
</dbReference>
<evidence type="ECO:0000313" key="2">
    <source>
        <dbReference type="EMBL" id="CAF1582177.1"/>
    </source>
</evidence>
<evidence type="ECO:0000313" key="1">
    <source>
        <dbReference type="EMBL" id="CAF1314879.1"/>
    </source>
</evidence>
<evidence type="ECO:0000313" key="3">
    <source>
        <dbReference type="Proteomes" id="UP000663832"/>
    </source>
</evidence>
<organism evidence="1 4">
    <name type="scientific">Adineta steineri</name>
    <dbReference type="NCBI Taxonomy" id="433720"/>
    <lineage>
        <taxon>Eukaryota</taxon>
        <taxon>Metazoa</taxon>
        <taxon>Spiralia</taxon>
        <taxon>Gnathifera</taxon>
        <taxon>Rotifera</taxon>
        <taxon>Eurotatoria</taxon>
        <taxon>Bdelloidea</taxon>
        <taxon>Adinetida</taxon>
        <taxon>Adinetidae</taxon>
        <taxon>Adineta</taxon>
    </lineage>
</organism>
<comment type="caution">
    <text evidence="1">The sequence shown here is derived from an EMBL/GenBank/DDBJ whole genome shotgun (WGS) entry which is preliminary data.</text>
</comment>